<organism evidence="2">
    <name type="scientific">Selaginella moellendorffii</name>
    <name type="common">Spikemoss</name>
    <dbReference type="NCBI Taxonomy" id="88036"/>
    <lineage>
        <taxon>Eukaryota</taxon>
        <taxon>Viridiplantae</taxon>
        <taxon>Streptophyta</taxon>
        <taxon>Embryophyta</taxon>
        <taxon>Tracheophyta</taxon>
        <taxon>Lycopodiopsida</taxon>
        <taxon>Selaginellales</taxon>
        <taxon>Selaginellaceae</taxon>
        <taxon>Selaginella</taxon>
    </lineage>
</organism>
<dbReference type="HOGENOM" id="CLU_069725_0_0_1"/>
<accession>D8SBM5</accession>
<dbReference type="Gramene" id="EFJ18415">
    <property type="protein sequence ID" value="EFJ18415"/>
    <property type="gene ID" value="SELMODRAFT_113146"/>
</dbReference>
<name>D8SBM5_SELML</name>
<evidence type="ECO:0000313" key="1">
    <source>
        <dbReference type="EMBL" id="EFJ18415.1"/>
    </source>
</evidence>
<sequence>MARRCAADVLALLGGSEAEKSVTESRAQELLSSIRFLVPPTLRSSSYRSTGVSRVEKPDSKERMWRLIREPPASVANLARKSVEWAGEPDAILAELDSALHKVPDVENSNASKCVLTKHDCAKRFVDQEINSYMAFLFEAIVALAPLAGFNVSLNRYDLFHAHMFTAYGTGRLGILFHCREYPEYDKNSFALNLGYCQTGSFVPYDSSMNLRNIVWLAPMPSCTSHKCSTKWLAPGALFILDAKPGGVVFKELVSEWVDVVRTIYESDFGRTVIDVNYFNVEGCQIFLT</sequence>
<dbReference type="OMA" id="WPPEPVM"/>
<dbReference type="PANTHER" id="PTHR35759">
    <property type="entry name" value="BNAA09G03860D PROTEIN"/>
    <property type="match status" value="1"/>
</dbReference>
<dbReference type="EMBL" id="GL377610">
    <property type="protein sequence ID" value="EFJ18415.1"/>
    <property type="molecule type" value="Genomic_DNA"/>
</dbReference>
<gene>
    <name evidence="1" type="ORF">SELMODRAFT_113146</name>
</gene>
<proteinExistence type="predicted"/>
<dbReference type="eggNOG" id="ENOG502QQRP">
    <property type="taxonomic scope" value="Eukaryota"/>
</dbReference>
<dbReference type="AlphaFoldDB" id="D8SBM5"/>
<evidence type="ECO:0000313" key="2">
    <source>
        <dbReference type="Proteomes" id="UP000001514"/>
    </source>
</evidence>
<reference evidence="1 2" key="1">
    <citation type="journal article" date="2011" name="Science">
        <title>The Selaginella genome identifies genetic changes associated with the evolution of vascular plants.</title>
        <authorList>
            <person name="Banks J.A."/>
            <person name="Nishiyama T."/>
            <person name="Hasebe M."/>
            <person name="Bowman J.L."/>
            <person name="Gribskov M."/>
            <person name="dePamphilis C."/>
            <person name="Albert V.A."/>
            <person name="Aono N."/>
            <person name="Aoyama T."/>
            <person name="Ambrose B.A."/>
            <person name="Ashton N.W."/>
            <person name="Axtell M.J."/>
            <person name="Barker E."/>
            <person name="Barker M.S."/>
            <person name="Bennetzen J.L."/>
            <person name="Bonawitz N.D."/>
            <person name="Chapple C."/>
            <person name="Cheng C."/>
            <person name="Correa L.G."/>
            <person name="Dacre M."/>
            <person name="DeBarry J."/>
            <person name="Dreyer I."/>
            <person name="Elias M."/>
            <person name="Engstrom E.M."/>
            <person name="Estelle M."/>
            <person name="Feng L."/>
            <person name="Finet C."/>
            <person name="Floyd S.K."/>
            <person name="Frommer W.B."/>
            <person name="Fujita T."/>
            <person name="Gramzow L."/>
            <person name="Gutensohn M."/>
            <person name="Harholt J."/>
            <person name="Hattori M."/>
            <person name="Heyl A."/>
            <person name="Hirai T."/>
            <person name="Hiwatashi Y."/>
            <person name="Ishikawa M."/>
            <person name="Iwata M."/>
            <person name="Karol K.G."/>
            <person name="Koehler B."/>
            <person name="Kolukisaoglu U."/>
            <person name="Kubo M."/>
            <person name="Kurata T."/>
            <person name="Lalonde S."/>
            <person name="Li K."/>
            <person name="Li Y."/>
            <person name="Litt A."/>
            <person name="Lyons E."/>
            <person name="Manning G."/>
            <person name="Maruyama T."/>
            <person name="Michael T.P."/>
            <person name="Mikami K."/>
            <person name="Miyazaki S."/>
            <person name="Morinaga S."/>
            <person name="Murata T."/>
            <person name="Mueller-Roeber B."/>
            <person name="Nelson D.R."/>
            <person name="Obara M."/>
            <person name="Oguri Y."/>
            <person name="Olmstead R.G."/>
            <person name="Onodera N."/>
            <person name="Petersen B.L."/>
            <person name="Pils B."/>
            <person name="Prigge M."/>
            <person name="Rensing S.A."/>
            <person name="Riano-Pachon D.M."/>
            <person name="Roberts A.W."/>
            <person name="Sato Y."/>
            <person name="Scheller H.V."/>
            <person name="Schulz B."/>
            <person name="Schulz C."/>
            <person name="Shakirov E.V."/>
            <person name="Shibagaki N."/>
            <person name="Shinohara N."/>
            <person name="Shippen D.E."/>
            <person name="Soerensen I."/>
            <person name="Sotooka R."/>
            <person name="Sugimoto N."/>
            <person name="Sugita M."/>
            <person name="Sumikawa N."/>
            <person name="Tanurdzic M."/>
            <person name="Theissen G."/>
            <person name="Ulvskov P."/>
            <person name="Wakazuki S."/>
            <person name="Weng J.K."/>
            <person name="Willats W.W."/>
            <person name="Wipf D."/>
            <person name="Wolf P.G."/>
            <person name="Yang L."/>
            <person name="Zimmer A.D."/>
            <person name="Zhu Q."/>
            <person name="Mitros T."/>
            <person name="Hellsten U."/>
            <person name="Loque D."/>
            <person name="Otillar R."/>
            <person name="Salamov A."/>
            <person name="Schmutz J."/>
            <person name="Shapiro H."/>
            <person name="Lindquist E."/>
            <person name="Lucas S."/>
            <person name="Rokhsar D."/>
            <person name="Grigoriev I.V."/>
        </authorList>
    </citation>
    <scope>NUCLEOTIDE SEQUENCE [LARGE SCALE GENOMIC DNA]</scope>
</reference>
<dbReference type="Proteomes" id="UP000001514">
    <property type="component" value="Unassembled WGS sequence"/>
</dbReference>
<dbReference type="FunCoup" id="D8SBM5">
    <property type="interactions" value="1390"/>
</dbReference>
<keyword evidence="2" id="KW-1185">Reference proteome</keyword>
<protein>
    <submittedName>
        <fullName evidence="1">Uncharacterized protein</fullName>
    </submittedName>
</protein>
<dbReference type="InParanoid" id="D8SBM5"/>
<dbReference type="PANTHER" id="PTHR35759:SF1">
    <property type="entry name" value="OS07G0673000 PROTEIN"/>
    <property type="match status" value="1"/>
</dbReference>
<dbReference type="KEGG" id="smo:SELMODRAFT_113146"/>